<feature type="compositionally biased region" description="Polar residues" evidence="2">
    <location>
        <begin position="91"/>
        <end position="100"/>
    </location>
</feature>
<evidence type="ECO:0000256" key="1">
    <source>
        <dbReference type="SAM" id="Coils"/>
    </source>
</evidence>
<keyword evidence="1" id="KW-0175">Coiled coil</keyword>
<keyword evidence="3" id="KW-0732">Signal</keyword>
<name>A0ABQ4FW70_9ACTN</name>
<evidence type="ECO:0000256" key="3">
    <source>
        <dbReference type="SAM" id="SignalP"/>
    </source>
</evidence>
<organism evidence="4 5">
    <name type="scientific">Microbispora corallina</name>
    <dbReference type="NCBI Taxonomy" id="83302"/>
    <lineage>
        <taxon>Bacteria</taxon>
        <taxon>Bacillati</taxon>
        <taxon>Actinomycetota</taxon>
        <taxon>Actinomycetes</taxon>
        <taxon>Streptosporangiales</taxon>
        <taxon>Streptosporangiaceae</taxon>
        <taxon>Microbispora</taxon>
    </lineage>
</organism>
<evidence type="ECO:0000313" key="4">
    <source>
        <dbReference type="EMBL" id="GIH38988.1"/>
    </source>
</evidence>
<accession>A0ABQ4FW70</accession>
<comment type="caution">
    <text evidence="4">The sequence shown here is derived from an EMBL/GenBank/DDBJ whole genome shotgun (WGS) entry which is preliminary data.</text>
</comment>
<dbReference type="EMBL" id="BOOC01000005">
    <property type="protein sequence ID" value="GIH38988.1"/>
    <property type="molecule type" value="Genomic_DNA"/>
</dbReference>
<feature type="signal peptide" evidence="3">
    <location>
        <begin position="1"/>
        <end position="28"/>
    </location>
</feature>
<gene>
    <name evidence="4" type="ORF">Mco01_19880</name>
</gene>
<dbReference type="Proteomes" id="UP000603904">
    <property type="component" value="Unassembled WGS sequence"/>
</dbReference>
<sequence>MSKRVILTLASAAVLSALVPGVAGYATAQFQALDQARKELARLQAQLQMMELTVEPAAAVPCGPSGRGHSGTETALDDDRELTIPPRTHTRPWNNATSGRVLTPTLFTSLSVPNTVSGPEPGAPRRLN</sequence>
<reference evidence="4 5" key="1">
    <citation type="submission" date="2021-01" db="EMBL/GenBank/DDBJ databases">
        <title>Whole genome shotgun sequence of Microbispora corallina NBRC 16416.</title>
        <authorList>
            <person name="Komaki H."/>
            <person name="Tamura T."/>
        </authorList>
    </citation>
    <scope>NUCLEOTIDE SEQUENCE [LARGE SCALE GENOMIC DNA]</scope>
    <source>
        <strain evidence="4 5">NBRC 16416</strain>
    </source>
</reference>
<dbReference type="RefSeq" id="WP_204056552.1">
    <property type="nucleotide sequence ID" value="NZ_BAAAGP010000002.1"/>
</dbReference>
<protein>
    <submittedName>
        <fullName evidence="4">Uncharacterized protein</fullName>
    </submittedName>
</protein>
<feature type="coiled-coil region" evidence="1">
    <location>
        <begin position="26"/>
        <end position="53"/>
    </location>
</feature>
<feature type="chain" id="PRO_5046377874" evidence="3">
    <location>
        <begin position="29"/>
        <end position="128"/>
    </location>
</feature>
<proteinExistence type="predicted"/>
<evidence type="ECO:0000313" key="5">
    <source>
        <dbReference type="Proteomes" id="UP000603904"/>
    </source>
</evidence>
<feature type="region of interest" description="Disordered" evidence="2">
    <location>
        <begin position="58"/>
        <end position="100"/>
    </location>
</feature>
<keyword evidence="5" id="KW-1185">Reference proteome</keyword>
<evidence type="ECO:0000256" key="2">
    <source>
        <dbReference type="SAM" id="MobiDB-lite"/>
    </source>
</evidence>